<protein>
    <submittedName>
        <fullName evidence="1">Heme oxygenase</fullName>
    </submittedName>
</protein>
<dbReference type="EMBL" id="QLSX01000001">
    <property type="protein sequence ID" value="RAR64295.1"/>
    <property type="molecule type" value="Genomic_DNA"/>
</dbReference>
<proteinExistence type="predicted"/>
<dbReference type="RefSeq" id="WP_181462996.1">
    <property type="nucleotide sequence ID" value="NZ_QLSX01000001.1"/>
</dbReference>
<organism evidence="1 2">
    <name type="scientific">Onishia taeanensis</name>
    <dbReference type="NCBI Taxonomy" id="284577"/>
    <lineage>
        <taxon>Bacteria</taxon>
        <taxon>Pseudomonadati</taxon>
        <taxon>Pseudomonadota</taxon>
        <taxon>Gammaproteobacteria</taxon>
        <taxon>Oceanospirillales</taxon>
        <taxon>Halomonadaceae</taxon>
        <taxon>Onishia</taxon>
    </lineage>
</organism>
<dbReference type="GO" id="GO:0006788">
    <property type="term" value="P:heme oxidation"/>
    <property type="evidence" value="ECO:0007669"/>
    <property type="project" value="InterPro"/>
</dbReference>
<comment type="caution">
    <text evidence="1">The sequence shown here is derived from an EMBL/GenBank/DDBJ whole genome shotgun (WGS) entry which is preliminary data.</text>
</comment>
<reference evidence="1 2" key="1">
    <citation type="submission" date="2018-06" db="EMBL/GenBank/DDBJ databases">
        <title>Comparative analysis of microorganisms from saline springs in Andes Mountain Range, Colombia.</title>
        <authorList>
            <person name="Rubin E."/>
        </authorList>
    </citation>
    <scope>NUCLEOTIDE SEQUENCE [LARGE SCALE GENOMIC DNA]</scope>
    <source>
        <strain evidence="1 2">USBA-857</strain>
    </source>
</reference>
<dbReference type="AlphaFoldDB" id="A0A328Y697"/>
<dbReference type="InterPro" id="IPR016084">
    <property type="entry name" value="Haem_Oase-like_multi-hlx"/>
</dbReference>
<dbReference type="GO" id="GO:0004392">
    <property type="term" value="F:heme oxygenase (decyclizing) activity"/>
    <property type="evidence" value="ECO:0007669"/>
    <property type="project" value="InterPro"/>
</dbReference>
<evidence type="ECO:0000313" key="2">
    <source>
        <dbReference type="Proteomes" id="UP000249700"/>
    </source>
</evidence>
<gene>
    <name evidence="1" type="ORF">BCL93_101114</name>
</gene>
<dbReference type="CDD" id="cd19166">
    <property type="entry name" value="HemeO-bac"/>
    <property type="match status" value="1"/>
</dbReference>
<sequence>MAKALTVSRHAGLRTILRDETSELHRRVERHPLLAPLMKPGLTRQAYALVLKAFHEFYVSLEPWLVPALQCEWPDPGLYHYQCRAALLAHDLRDLGYRPMTPPARPLACESPSELGSRGSVLGVLYVLEGATQGGSVIAPRVVRELELSPGFGARYFHLYADQCWDDFLALIAAPSLQPCSRRAAVSARQTFLTLQVHLDRWHQVALRS</sequence>
<name>A0A328Y697_9GAMM</name>
<dbReference type="Proteomes" id="UP000249700">
    <property type="component" value="Unassembled WGS sequence"/>
</dbReference>
<dbReference type="Gene3D" id="1.20.910.10">
    <property type="entry name" value="Heme oxygenase-like"/>
    <property type="match status" value="1"/>
</dbReference>
<dbReference type="InterPro" id="IPR016053">
    <property type="entry name" value="Haem_Oase-like"/>
</dbReference>
<dbReference type="SUPFAM" id="SSF48613">
    <property type="entry name" value="Heme oxygenase-like"/>
    <property type="match status" value="1"/>
</dbReference>
<accession>A0A328Y697</accession>
<evidence type="ECO:0000313" key="1">
    <source>
        <dbReference type="EMBL" id="RAR64295.1"/>
    </source>
</evidence>
<dbReference type="Pfam" id="PF01126">
    <property type="entry name" value="Heme_oxygenase"/>
    <property type="match status" value="1"/>
</dbReference>